<dbReference type="SUPFAM" id="SSF46934">
    <property type="entry name" value="UBA-like"/>
    <property type="match status" value="1"/>
</dbReference>
<sequence>MPALNKSQKDKVKRFASVADAPEDLALKILKEVKWDLEVGLEIFFSTPMDVGSRADASAIDAMFESYRSEDADEDVIDASGIERFCADLGIDAMDPVILVISCRMRAANMGVYTREEFRRGMRDVGVDATSKLRALVPELREDLEDPDEFKEVYEYSFAFAKEDNHKSLALESACALWKVLLGGDDASGRARWALVDEWCDFLTEKHGKAITRDTWSQALEFSRSIGPELEGYDPAGAWPYLIDEFVEHKLEGKAAAAAGGGE</sequence>
<dbReference type="GO" id="GO:0032182">
    <property type="term" value="F:ubiquitin-like protein binding"/>
    <property type="evidence" value="ECO:0007669"/>
    <property type="project" value="TreeGrafter"/>
</dbReference>
<proteinExistence type="predicted"/>
<reference evidence="4" key="1">
    <citation type="submission" date="2021-01" db="EMBL/GenBank/DDBJ databases">
        <authorList>
            <person name="Corre E."/>
            <person name="Pelletier E."/>
            <person name="Niang G."/>
            <person name="Scheremetjew M."/>
            <person name="Finn R."/>
            <person name="Kale V."/>
            <person name="Holt S."/>
            <person name="Cochrane G."/>
            <person name="Meng A."/>
            <person name="Brown T."/>
            <person name="Cohen L."/>
        </authorList>
    </citation>
    <scope>NUCLEOTIDE SEQUENCE</scope>
    <source>
        <strain evidence="4">RCC1614</strain>
    </source>
</reference>
<organism evidence="4">
    <name type="scientific">Micromonas pusilla</name>
    <name type="common">Picoplanktonic green alga</name>
    <name type="synonym">Chromulina pusilla</name>
    <dbReference type="NCBI Taxonomy" id="38833"/>
    <lineage>
        <taxon>Eukaryota</taxon>
        <taxon>Viridiplantae</taxon>
        <taxon>Chlorophyta</taxon>
        <taxon>Mamiellophyceae</taxon>
        <taxon>Mamiellales</taxon>
        <taxon>Mamiellaceae</taxon>
        <taxon>Micromonas</taxon>
    </lineage>
</organism>
<evidence type="ECO:0000313" key="4">
    <source>
        <dbReference type="EMBL" id="CAD8244965.1"/>
    </source>
</evidence>
<dbReference type="FunFam" id="1.10.238.200:FF:000003">
    <property type="entry name" value="DCN1-like protein 3"/>
    <property type="match status" value="1"/>
</dbReference>
<dbReference type="InterPro" id="IPR042460">
    <property type="entry name" value="DCN1-like_PONY"/>
</dbReference>
<dbReference type="Gene3D" id="1.10.238.200">
    <property type="entry name" value="Cullin, PONY binding domain"/>
    <property type="match status" value="1"/>
</dbReference>
<dbReference type="EMBL" id="HBDY01012525">
    <property type="protein sequence ID" value="CAD8244965.1"/>
    <property type="molecule type" value="Transcribed_RNA"/>
</dbReference>
<dbReference type="Gene3D" id="1.10.238.10">
    <property type="entry name" value="EF-hand"/>
    <property type="match status" value="1"/>
</dbReference>
<dbReference type="GO" id="GO:0000151">
    <property type="term" value="C:ubiquitin ligase complex"/>
    <property type="evidence" value="ECO:0007669"/>
    <property type="project" value="TreeGrafter"/>
</dbReference>
<dbReference type="InterPro" id="IPR014764">
    <property type="entry name" value="DCN-prot"/>
</dbReference>
<dbReference type="Pfam" id="PF14555">
    <property type="entry name" value="UBA_4"/>
    <property type="match status" value="1"/>
</dbReference>
<dbReference type="InterPro" id="IPR005176">
    <property type="entry name" value="PONY_dom"/>
</dbReference>
<dbReference type="AlphaFoldDB" id="A0A7R9TU61"/>
<dbReference type="GO" id="GO:0097602">
    <property type="term" value="F:cullin family protein binding"/>
    <property type="evidence" value="ECO:0007669"/>
    <property type="project" value="TreeGrafter"/>
</dbReference>
<name>A0A7R9TU61_MICPS</name>
<dbReference type="Pfam" id="PF03556">
    <property type="entry name" value="Cullin_binding"/>
    <property type="match status" value="1"/>
</dbReference>
<dbReference type="PROSITE" id="PS51229">
    <property type="entry name" value="DCUN1"/>
    <property type="match status" value="1"/>
</dbReference>
<comment type="function">
    <text evidence="2">Neddylation of cullins play an essential role in the regulation of SCF-type complexes activity.</text>
</comment>
<dbReference type="PANTHER" id="PTHR12281">
    <property type="entry name" value="RP42 RELATED"/>
    <property type="match status" value="1"/>
</dbReference>
<gene>
    <name evidence="4" type="ORF">MPUS1402_LOCUS9486</name>
</gene>
<dbReference type="GO" id="GO:0005886">
    <property type="term" value="C:plasma membrane"/>
    <property type="evidence" value="ECO:0007669"/>
    <property type="project" value="UniProtKB-ARBA"/>
</dbReference>
<dbReference type="InterPro" id="IPR009060">
    <property type="entry name" value="UBA-like_sf"/>
</dbReference>
<feature type="domain" description="DCUN1" evidence="3">
    <location>
        <begin position="55"/>
        <end position="251"/>
    </location>
</feature>
<dbReference type="GO" id="GO:0045116">
    <property type="term" value="P:protein neddylation"/>
    <property type="evidence" value="ECO:0007669"/>
    <property type="project" value="TreeGrafter"/>
</dbReference>
<evidence type="ECO:0000256" key="2">
    <source>
        <dbReference type="RuleBase" id="RU410713"/>
    </source>
</evidence>
<keyword evidence="1" id="KW-0833">Ubl conjugation pathway</keyword>
<dbReference type="GO" id="GO:0031624">
    <property type="term" value="F:ubiquitin conjugating enzyme binding"/>
    <property type="evidence" value="ECO:0007669"/>
    <property type="project" value="TreeGrafter"/>
</dbReference>
<dbReference type="PANTHER" id="PTHR12281:SF31">
    <property type="entry name" value="DCN1-LIKE PROTEIN 3"/>
    <property type="match status" value="1"/>
</dbReference>
<accession>A0A7R9TU61</accession>
<evidence type="ECO:0000256" key="1">
    <source>
        <dbReference type="ARBA" id="ARBA00022786"/>
    </source>
</evidence>
<dbReference type="Gene3D" id="1.10.8.10">
    <property type="entry name" value="DNA helicase RuvA subunit, C-terminal domain"/>
    <property type="match status" value="1"/>
</dbReference>
<evidence type="ECO:0000259" key="3">
    <source>
        <dbReference type="PROSITE" id="PS51229"/>
    </source>
</evidence>
<protein>
    <recommendedName>
        <fullName evidence="2">Defective in cullin neddylation protein</fullName>
    </recommendedName>
</protein>